<name>A0A2S0HY86_9FLAO</name>
<proteinExistence type="predicted"/>
<evidence type="ECO:0000313" key="3">
    <source>
        <dbReference type="Proteomes" id="UP000238442"/>
    </source>
</evidence>
<dbReference type="InterPro" id="IPR016181">
    <property type="entry name" value="Acyl_CoA_acyltransferase"/>
</dbReference>
<dbReference type="InterPro" id="IPR051531">
    <property type="entry name" value="N-acetyltransferase"/>
</dbReference>
<feature type="domain" description="N-acetyltransferase" evidence="1">
    <location>
        <begin position="8"/>
        <end position="175"/>
    </location>
</feature>
<dbReference type="AlphaFoldDB" id="A0A2S0HY86"/>
<sequence>MDLETNRLRMHQISEDHISEIYKMNCMSEVARFNTTGIPDSPEVTATLLQKVIYDKFLNKRTLFGWAIYLKDTKRFIGELGMQLSAPKYNRAEIHYSLVPQFWGNGYATETVKAALTFGFNTLHLHRIEAGVAVDNIASVKVLEKAGMQREGRKRKILPLAEGWTDNFGYAILKEDGLY</sequence>
<accession>A0A2S0HY86</accession>
<keyword evidence="2" id="KW-0808">Transferase</keyword>
<dbReference type="PANTHER" id="PTHR43792">
    <property type="entry name" value="GNAT FAMILY, PUTATIVE (AFU_ORTHOLOGUE AFUA_3G00765)-RELATED-RELATED"/>
    <property type="match status" value="1"/>
</dbReference>
<dbReference type="RefSeq" id="WP_105216810.1">
    <property type="nucleotide sequence ID" value="NZ_CP027062.1"/>
</dbReference>
<protein>
    <submittedName>
        <fullName evidence="2">GNAT family N-acetyltransferase</fullName>
    </submittedName>
</protein>
<dbReference type="SUPFAM" id="SSF55729">
    <property type="entry name" value="Acyl-CoA N-acyltransferases (Nat)"/>
    <property type="match status" value="1"/>
</dbReference>
<evidence type="ECO:0000259" key="1">
    <source>
        <dbReference type="PROSITE" id="PS51186"/>
    </source>
</evidence>
<dbReference type="Gene3D" id="3.40.630.30">
    <property type="match status" value="1"/>
</dbReference>
<dbReference type="GO" id="GO:0016747">
    <property type="term" value="F:acyltransferase activity, transferring groups other than amino-acyl groups"/>
    <property type="evidence" value="ECO:0007669"/>
    <property type="project" value="InterPro"/>
</dbReference>
<dbReference type="PROSITE" id="PS51186">
    <property type="entry name" value="GNAT"/>
    <property type="match status" value="1"/>
</dbReference>
<keyword evidence="3" id="KW-1185">Reference proteome</keyword>
<reference evidence="2 3" key="1">
    <citation type="submission" date="2018-02" db="EMBL/GenBank/DDBJ databases">
        <title>Genomic analysis of the strain RR4-38 isolated from a seawater recirculating aquaculture system.</title>
        <authorList>
            <person name="Kim Y.-S."/>
            <person name="Jang Y.H."/>
            <person name="Kim K.-H."/>
        </authorList>
    </citation>
    <scope>NUCLEOTIDE SEQUENCE [LARGE SCALE GENOMIC DNA]</scope>
    <source>
        <strain evidence="2 3">RR4-38</strain>
    </source>
</reference>
<dbReference type="Proteomes" id="UP000238442">
    <property type="component" value="Chromosome"/>
</dbReference>
<dbReference type="EMBL" id="CP027062">
    <property type="protein sequence ID" value="AVI51570.1"/>
    <property type="molecule type" value="Genomic_DNA"/>
</dbReference>
<gene>
    <name evidence="2" type="ORF">C5O00_10505</name>
</gene>
<organism evidence="2 3">
    <name type="scientific">Pukyongia salina</name>
    <dbReference type="NCBI Taxonomy" id="2094025"/>
    <lineage>
        <taxon>Bacteria</taxon>
        <taxon>Pseudomonadati</taxon>
        <taxon>Bacteroidota</taxon>
        <taxon>Flavobacteriia</taxon>
        <taxon>Flavobacteriales</taxon>
        <taxon>Flavobacteriaceae</taxon>
        <taxon>Pukyongia</taxon>
    </lineage>
</organism>
<evidence type="ECO:0000313" key="2">
    <source>
        <dbReference type="EMBL" id="AVI51570.1"/>
    </source>
</evidence>
<dbReference type="PANTHER" id="PTHR43792:SF1">
    <property type="entry name" value="N-ACETYLTRANSFERASE DOMAIN-CONTAINING PROTEIN"/>
    <property type="match status" value="1"/>
</dbReference>
<dbReference type="OrthoDB" id="9811523at2"/>
<dbReference type="Pfam" id="PF13302">
    <property type="entry name" value="Acetyltransf_3"/>
    <property type="match status" value="1"/>
</dbReference>
<dbReference type="InterPro" id="IPR000182">
    <property type="entry name" value="GNAT_dom"/>
</dbReference>
<dbReference type="KEGG" id="aue:C5O00_10505"/>